<evidence type="ECO:0000313" key="3">
    <source>
        <dbReference type="Proteomes" id="UP000254337"/>
    </source>
</evidence>
<organism evidence="2 3">
    <name type="scientific">Megasphaera stantonii</name>
    <dbReference type="NCBI Taxonomy" id="2144175"/>
    <lineage>
        <taxon>Bacteria</taxon>
        <taxon>Bacillati</taxon>
        <taxon>Bacillota</taxon>
        <taxon>Negativicutes</taxon>
        <taxon>Veillonellales</taxon>
        <taxon>Veillonellaceae</taxon>
        <taxon>Megasphaera</taxon>
    </lineage>
</organism>
<dbReference type="Proteomes" id="UP000254337">
    <property type="component" value="Chromosome"/>
</dbReference>
<keyword evidence="3" id="KW-1185">Reference proteome</keyword>
<dbReference type="KEGG" id="meg:DKB62_02250"/>
<dbReference type="EMBL" id="CP029462">
    <property type="protein sequence ID" value="AXL22339.1"/>
    <property type="molecule type" value="Genomic_DNA"/>
</dbReference>
<dbReference type="OrthoDB" id="1623537at2"/>
<feature type="signal peptide" evidence="1">
    <location>
        <begin position="1"/>
        <end position="22"/>
    </location>
</feature>
<accession>A0A346B2J6</accession>
<evidence type="ECO:0000313" key="2">
    <source>
        <dbReference type="EMBL" id="AXL22339.1"/>
    </source>
</evidence>
<dbReference type="AlphaFoldDB" id="A0A346B2J6"/>
<feature type="chain" id="PRO_5016981166" evidence="1">
    <location>
        <begin position="23"/>
        <end position="224"/>
    </location>
</feature>
<sequence length="224" mass="25113">MKVKAGILAAAAVLSLTMPLLAKDKGTETPFPNWGIITVPDGLYMEEGYQPLLTAESYGNDVAAMLERIYPIEPQTYQLVKRDGASFQYGYMLRYSANIWEVEAAVDRQREKAGILHSAGVKPNMDVLMERTAALMKQCLPEGFKVVQPMSAKKFRGHMFYECTLQRKLIINETNFAETIHCLAWQHGSSVEIAILFANEANQDDSLLSVMTDMLKNAEKMPKK</sequence>
<protein>
    <submittedName>
        <fullName evidence="2">Uncharacterized protein</fullName>
    </submittedName>
</protein>
<proteinExistence type="predicted"/>
<reference evidence="2 3" key="1">
    <citation type="submission" date="2018-05" db="EMBL/GenBank/DDBJ databases">
        <title>Complete genome sequence of Megasphaera sp. AJH120T, isolated from the ceca of a chicken.</title>
        <authorList>
            <person name="Maki J."/>
            <person name="Looft T."/>
        </authorList>
    </citation>
    <scope>NUCLEOTIDE SEQUENCE [LARGE SCALE GENOMIC DNA]</scope>
    <source>
        <strain evidence="2 3">AJH120</strain>
    </source>
</reference>
<name>A0A346B2J6_9FIRM</name>
<keyword evidence="1" id="KW-0732">Signal</keyword>
<gene>
    <name evidence="2" type="ORF">DKB62_02250</name>
</gene>
<evidence type="ECO:0000256" key="1">
    <source>
        <dbReference type="SAM" id="SignalP"/>
    </source>
</evidence>